<proteinExistence type="predicted"/>
<organism evidence="4 5">
    <name type="scientific">Cichlidogyrus casuarinus</name>
    <dbReference type="NCBI Taxonomy" id="1844966"/>
    <lineage>
        <taxon>Eukaryota</taxon>
        <taxon>Metazoa</taxon>
        <taxon>Spiralia</taxon>
        <taxon>Lophotrochozoa</taxon>
        <taxon>Platyhelminthes</taxon>
        <taxon>Monogenea</taxon>
        <taxon>Monopisthocotylea</taxon>
        <taxon>Dactylogyridea</taxon>
        <taxon>Ancyrocephalidae</taxon>
        <taxon>Cichlidogyrus</taxon>
    </lineage>
</organism>
<dbReference type="EMBL" id="JBJKFK010000105">
    <property type="protein sequence ID" value="KAL3319756.1"/>
    <property type="molecule type" value="Genomic_DNA"/>
</dbReference>
<gene>
    <name evidence="4" type="ORF">Ciccas_001572</name>
</gene>
<dbReference type="Pfam" id="PF00651">
    <property type="entry name" value="BTB"/>
    <property type="match status" value="1"/>
</dbReference>
<dbReference type="AlphaFoldDB" id="A0ABD2QJQ4"/>
<dbReference type="Pfam" id="PF01344">
    <property type="entry name" value="Kelch_1"/>
    <property type="match status" value="1"/>
</dbReference>
<reference evidence="4 5" key="1">
    <citation type="submission" date="2024-11" db="EMBL/GenBank/DDBJ databases">
        <title>Adaptive evolution of stress response genes in parasites aligns with host niche diversity.</title>
        <authorList>
            <person name="Hahn C."/>
            <person name="Resl P."/>
        </authorList>
    </citation>
    <scope>NUCLEOTIDE SEQUENCE [LARGE SCALE GENOMIC DNA]</scope>
    <source>
        <strain evidence="4">EGGRZ-B1_66</strain>
        <tissue evidence="4">Body</tissue>
    </source>
</reference>
<dbReference type="CDD" id="cd18186">
    <property type="entry name" value="BTB_POZ_ZBTB_KLHL-like"/>
    <property type="match status" value="1"/>
</dbReference>
<accession>A0ABD2QJQ4</accession>
<protein>
    <recommendedName>
        <fullName evidence="3">BTB domain-containing protein</fullName>
    </recommendedName>
</protein>
<dbReference type="Gene3D" id="2.120.10.80">
    <property type="entry name" value="Kelch-type beta propeller"/>
    <property type="match status" value="1"/>
</dbReference>
<evidence type="ECO:0000259" key="3">
    <source>
        <dbReference type="PROSITE" id="PS50097"/>
    </source>
</evidence>
<dbReference type="Gene3D" id="3.30.710.10">
    <property type="entry name" value="Potassium Channel Kv1.1, Chain A"/>
    <property type="match status" value="1"/>
</dbReference>
<evidence type="ECO:0000313" key="5">
    <source>
        <dbReference type="Proteomes" id="UP001626550"/>
    </source>
</evidence>
<dbReference type="SMART" id="SM00225">
    <property type="entry name" value="BTB"/>
    <property type="match status" value="1"/>
</dbReference>
<dbReference type="InterPro" id="IPR011333">
    <property type="entry name" value="SKP1/BTB/POZ_sf"/>
</dbReference>
<evidence type="ECO:0000313" key="4">
    <source>
        <dbReference type="EMBL" id="KAL3319756.1"/>
    </source>
</evidence>
<dbReference type="InterPro" id="IPR000210">
    <property type="entry name" value="BTB/POZ_dom"/>
</dbReference>
<dbReference type="PANTHER" id="PTHR45632">
    <property type="entry name" value="LD33804P"/>
    <property type="match status" value="1"/>
</dbReference>
<keyword evidence="5" id="KW-1185">Reference proteome</keyword>
<dbReference type="SUPFAM" id="SSF54695">
    <property type="entry name" value="POZ domain"/>
    <property type="match status" value="1"/>
</dbReference>
<dbReference type="PROSITE" id="PS50097">
    <property type="entry name" value="BTB"/>
    <property type="match status" value="1"/>
</dbReference>
<feature type="domain" description="BTB" evidence="3">
    <location>
        <begin position="69"/>
        <end position="148"/>
    </location>
</feature>
<dbReference type="SUPFAM" id="SSF117281">
    <property type="entry name" value="Kelch motif"/>
    <property type="match status" value="1"/>
</dbReference>
<keyword evidence="2" id="KW-0677">Repeat</keyword>
<dbReference type="SMART" id="SM00612">
    <property type="entry name" value="Kelch"/>
    <property type="match status" value="4"/>
</dbReference>
<comment type="caution">
    <text evidence="4">The sequence shown here is derived from an EMBL/GenBank/DDBJ whole genome shotgun (WGS) entry which is preliminary data.</text>
</comment>
<evidence type="ECO:0000256" key="1">
    <source>
        <dbReference type="ARBA" id="ARBA00022441"/>
    </source>
</evidence>
<dbReference type="InterPro" id="IPR015915">
    <property type="entry name" value="Kelch-typ_b-propeller"/>
</dbReference>
<name>A0ABD2QJQ4_9PLAT</name>
<dbReference type="Proteomes" id="UP001626550">
    <property type="component" value="Unassembled WGS sequence"/>
</dbReference>
<evidence type="ECO:0000256" key="2">
    <source>
        <dbReference type="ARBA" id="ARBA00022737"/>
    </source>
</evidence>
<keyword evidence="1" id="KW-0880">Kelch repeat</keyword>
<dbReference type="PANTHER" id="PTHR45632:SF3">
    <property type="entry name" value="KELCH-LIKE PROTEIN 32"/>
    <property type="match status" value="1"/>
</dbReference>
<sequence length="656" mass="75157">MINDQILTWQDVFNQEPELEATSPLSIPAPVQIGTEHQATKVFTKIRDAYKIANGDLGQGRVPLPRALKESFILLRHKPKCDPNETRYFMVSKLVLGSHSTYFRGLILFGSSAQNKNGIPIYNISWPDAMLLKYFLDYMHLGEVQILRKHVCEVLFIAEYYNIEGLGKYLSQLTMNLDIFNEIFYFLYMFEQAPNQYSPELITKFKNSALKHFSILYAQSPAIDWCHLSLETVRNLVKSKEIMASEDEILTCLDSWLCRNSRTGSELMEVIRPHFLSKGKVNIYNRRLMNQNGKNTKASSIKFHASLKTGIRDSQELYIYILCDSDSFSNSMLFDVNKCRLLEMKPTKTLMPSQWKALGNATAIIQIFSAQSVYFSTNLPKFVRALTRISHIEMKNDTLKYHKFPHQCENSIPKIFYSQRDGLFLIGQEKIDFMKHAQVTESFAKCFYFDSKNSQWKEVTPMSFPRLNHSIVATADHLIVTGGYTSDGLTNSNEIYNMDDGTWLQLAKLNEPRADHETAMLQDKLFVVGGITNGTNPRVTNSVEMTTLKFSKIHDCFWTVITSTIAFHRNFALVTNFDELFAIGGYDCSTLEKFTLSKFKWHHVRSSHKLKTRVRAQIMRKTDSSSGSLSQQTSYIFDNNLVSLVTGPSEVIDNSL</sequence>
<dbReference type="InterPro" id="IPR006652">
    <property type="entry name" value="Kelch_1"/>
</dbReference>